<gene>
    <name evidence="2" type="ORF">CRI88_06700</name>
</gene>
<dbReference type="Proteomes" id="UP000234956">
    <property type="component" value="Unassembled WGS sequence"/>
</dbReference>
<comment type="caution">
    <text evidence="2">The sequence shown here is derived from an EMBL/GenBank/DDBJ whole genome shotgun (WGS) entry which is preliminary data.</text>
</comment>
<feature type="domain" description="N-acetyltransferase" evidence="1">
    <location>
        <begin position="3"/>
        <end position="178"/>
    </location>
</feature>
<evidence type="ECO:0000313" key="3">
    <source>
        <dbReference type="Proteomes" id="UP000234956"/>
    </source>
</evidence>
<evidence type="ECO:0000313" key="2">
    <source>
        <dbReference type="EMBL" id="PKU52054.1"/>
    </source>
</evidence>
<dbReference type="EMBL" id="PDFK01000002">
    <property type="protein sequence ID" value="PKU52054.1"/>
    <property type="molecule type" value="Genomic_DNA"/>
</dbReference>
<proteinExistence type="predicted"/>
<dbReference type="CDD" id="cd04301">
    <property type="entry name" value="NAT_SF"/>
    <property type="match status" value="1"/>
</dbReference>
<keyword evidence="2" id="KW-0808">Transferase</keyword>
<dbReference type="AlphaFoldDB" id="A0A2I0V159"/>
<accession>A0A2I0V159</accession>
<dbReference type="PANTHER" id="PTHR43617:SF22">
    <property type="entry name" value="L-AMINO ACID N-ACETYLTRANSFERASE AAAT"/>
    <property type="match status" value="1"/>
</dbReference>
<dbReference type="InterPro" id="IPR050276">
    <property type="entry name" value="MshD_Acetyltransferase"/>
</dbReference>
<dbReference type="RefSeq" id="WP_036121742.1">
    <property type="nucleotide sequence ID" value="NZ_JAZBNI010000001.1"/>
</dbReference>
<sequence length="183" mass="21652">MKLLIRRPEQSDIQTLHQFFFHVIQDTYAKEGIAELVDDQQREWAMKKQYVAMDIESQGKKRFFWVAVDEATNDIIGTIEYGEANEIIQQTIKEDLSHCPEIGTVFVHPDYQNRGIGTRLLQKMLTTLEKQKVHSFCLDSGYKQAQVIWQKKFGQPDYILEHFWGTNSHHMIWQRVLPLREKK</sequence>
<dbReference type="InterPro" id="IPR016181">
    <property type="entry name" value="Acyl_CoA_acyltransferase"/>
</dbReference>
<dbReference type="Pfam" id="PF00583">
    <property type="entry name" value="Acetyltransf_1"/>
    <property type="match status" value="1"/>
</dbReference>
<reference evidence="2 3" key="1">
    <citation type="submission" date="2017-10" db="EMBL/GenBank/DDBJ databases">
        <title>Draft genome of Lysinibacillus fusiformis strain Juneja, a laboratory-derived pathogen of Drosophila melanogaster.</title>
        <authorList>
            <person name="Smith B.R."/>
            <person name="Unckless R.L."/>
        </authorList>
    </citation>
    <scope>NUCLEOTIDE SEQUENCE [LARGE SCALE GENOMIC DNA]</scope>
    <source>
        <strain evidence="2 3">Juneja</strain>
    </source>
</reference>
<dbReference type="GO" id="GO:0016747">
    <property type="term" value="F:acyltransferase activity, transferring groups other than amino-acyl groups"/>
    <property type="evidence" value="ECO:0007669"/>
    <property type="project" value="InterPro"/>
</dbReference>
<dbReference type="PANTHER" id="PTHR43617">
    <property type="entry name" value="L-AMINO ACID N-ACETYLTRANSFERASE"/>
    <property type="match status" value="1"/>
</dbReference>
<evidence type="ECO:0000259" key="1">
    <source>
        <dbReference type="PROSITE" id="PS51186"/>
    </source>
</evidence>
<organism evidence="2 3">
    <name type="scientific">Lysinibacillus fusiformis</name>
    <dbReference type="NCBI Taxonomy" id="28031"/>
    <lineage>
        <taxon>Bacteria</taxon>
        <taxon>Bacillati</taxon>
        <taxon>Bacillota</taxon>
        <taxon>Bacilli</taxon>
        <taxon>Bacillales</taxon>
        <taxon>Bacillaceae</taxon>
        <taxon>Lysinibacillus</taxon>
    </lineage>
</organism>
<dbReference type="SUPFAM" id="SSF55729">
    <property type="entry name" value="Acyl-CoA N-acyltransferases (Nat)"/>
    <property type="match status" value="1"/>
</dbReference>
<dbReference type="PROSITE" id="PS51186">
    <property type="entry name" value="GNAT"/>
    <property type="match status" value="1"/>
</dbReference>
<dbReference type="Gene3D" id="3.40.630.30">
    <property type="match status" value="1"/>
</dbReference>
<name>A0A2I0V159_9BACI</name>
<protein>
    <submittedName>
        <fullName evidence="2">N-acetyltransferase</fullName>
    </submittedName>
</protein>
<dbReference type="InterPro" id="IPR000182">
    <property type="entry name" value="GNAT_dom"/>
</dbReference>